<dbReference type="InterPro" id="IPR000073">
    <property type="entry name" value="AB_hydrolase_1"/>
</dbReference>
<dbReference type="GO" id="GO:0042171">
    <property type="term" value="F:lysophosphatidic acid acyltransferase activity"/>
    <property type="evidence" value="ECO:0007669"/>
    <property type="project" value="TreeGrafter"/>
</dbReference>
<dbReference type="EMBL" id="GG745331">
    <property type="protein sequence ID" value="KNE57108.1"/>
    <property type="molecule type" value="Genomic_DNA"/>
</dbReference>
<evidence type="ECO:0000259" key="4">
    <source>
        <dbReference type="Pfam" id="PF00561"/>
    </source>
</evidence>
<feature type="domain" description="AB hydrolase-1" evidence="4">
    <location>
        <begin position="206"/>
        <end position="545"/>
    </location>
</feature>
<comment type="similarity">
    <text evidence="1">Belongs to the peptidase S33 family. ABHD4/ABHD5 subfamily.</text>
</comment>
<dbReference type="InterPro" id="IPR029058">
    <property type="entry name" value="AB_hydrolase_fold"/>
</dbReference>
<dbReference type="AlphaFoldDB" id="A0A0L0S3I2"/>
<dbReference type="Pfam" id="PF00561">
    <property type="entry name" value="Abhydrolase_1"/>
    <property type="match status" value="1"/>
</dbReference>
<feature type="compositionally biased region" description="Low complexity" evidence="2">
    <location>
        <begin position="37"/>
        <end position="60"/>
    </location>
</feature>
<dbReference type="GO" id="GO:0005739">
    <property type="term" value="C:mitochondrion"/>
    <property type="evidence" value="ECO:0007669"/>
    <property type="project" value="TreeGrafter"/>
</dbReference>
<dbReference type="VEuPathDB" id="FungiDB:AMAG_02858"/>
<evidence type="ECO:0000256" key="1">
    <source>
        <dbReference type="ARBA" id="ARBA00038097"/>
    </source>
</evidence>
<dbReference type="OrthoDB" id="7457040at2759"/>
<dbReference type="PANTHER" id="PTHR42886">
    <property type="entry name" value="RE40534P-RELATED"/>
    <property type="match status" value="1"/>
</dbReference>
<evidence type="ECO:0000256" key="2">
    <source>
        <dbReference type="SAM" id="MobiDB-lite"/>
    </source>
</evidence>
<dbReference type="PANTHER" id="PTHR42886:SF29">
    <property type="entry name" value="PUMMELIG, ISOFORM A"/>
    <property type="match status" value="1"/>
</dbReference>
<dbReference type="SUPFAM" id="SSF53474">
    <property type="entry name" value="alpha/beta-Hydrolases"/>
    <property type="match status" value="1"/>
</dbReference>
<feature type="region of interest" description="Disordered" evidence="2">
    <location>
        <begin position="366"/>
        <end position="397"/>
    </location>
</feature>
<proteinExistence type="inferred from homology"/>
<feature type="signal peptide" evidence="3">
    <location>
        <begin position="1"/>
        <end position="16"/>
    </location>
</feature>
<evidence type="ECO:0000256" key="3">
    <source>
        <dbReference type="SAM" id="SignalP"/>
    </source>
</evidence>
<accession>A0A0L0S3I2</accession>
<dbReference type="Proteomes" id="UP000054350">
    <property type="component" value="Unassembled WGS sequence"/>
</dbReference>
<protein>
    <recommendedName>
        <fullName evidence="4">AB hydrolase-1 domain-containing protein</fullName>
    </recommendedName>
</protein>
<organism evidence="5 6">
    <name type="scientific">Allomyces macrogynus (strain ATCC 38327)</name>
    <name type="common">Allomyces javanicus var. macrogynus</name>
    <dbReference type="NCBI Taxonomy" id="578462"/>
    <lineage>
        <taxon>Eukaryota</taxon>
        <taxon>Fungi</taxon>
        <taxon>Fungi incertae sedis</taxon>
        <taxon>Blastocladiomycota</taxon>
        <taxon>Blastocladiomycetes</taxon>
        <taxon>Blastocladiales</taxon>
        <taxon>Blastocladiaceae</taxon>
        <taxon>Allomyces</taxon>
    </lineage>
</organism>
<dbReference type="GO" id="GO:0006654">
    <property type="term" value="P:phosphatidic acid biosynthetic process"/>
    <property type="evidence" value="ECO:0007669"/>
    <property type="project" value="TreeGrafter"/>
</dbReference>
<reference evidence="5 6" key="1">
    <citation type="submission" date="2009-11" db="EMBL/GenBank/DDBJ databases">
        <title>Annotation of Allomyces macrogynus ATCC 38327.</title>
        <authorList>
            <consortium name="The Broad Institute Genome Sequencing Platform"/>
            <person name="Russ C."/>
            <person name="Cuomo C."/>
            <person name="Burger G."/>
            <person name="Gray M.W."/>
            <person name="Holland P.W.H."/>
            <person name="King N."/>
            <person name="Lang F.B.F."/>
            <person name="Roger A.J."/>
            <person name="Ruiz-Trillo I."/>
            <person name="Young S.K."/>
            <person name="Zeng Q."/>
            <person name="Gargeya S."/>
            <person name="Fitzgerald M."/>
            <person name="Haas B."/>
            <person name="Abouelleil A."/>
            <person name="Alvarado L."/>
            <person name="Arachchi H.M."/>
            <person name="Berlin A."/>
            <person name="Chapman S.B."/>
            <person name="Gearin G."/>
            <person name="Goldberg J."/>
            <person name="Griggs A."/>
            <person name="Gujja S."/>
            <person name="Hansen M."/>
            <person name="Heiman D."/>
            <person name="Howarth C."/>
            <person name="Larimer J."/>
            <person name="Lui A."/>
            <person name="MacDonald P.J.P."/>
            <person name="McCowen C."/>
            <person name="Montmayeur A."/>
            <person name="Murphy C."/>
            <person name="Neiman D."/>
            <person name="Pearson M."/>
            <person name="Priest M."/>
            <person name="Roberts A."/>
            <person name="Saif S."/>
            <person name="Shea T."/>
            <person name="Sisk P."/>
            <person name="Stolte C."/>
            <person name="Sykes S."/>
            <person name="Wortman J."/>
            <person name="Nusbaum C."/>
            <person name="Birren B."/>
        </authorList>
    </citation>
    <scope>NUCLEOTIDE SEQUENCE [LARGE SCALE GENOMIC DNA]</scope>
    <source>
        <strain evidence="5 6">ATCC 38327</strain>
    </source>
</reference>
<keyword evidence="3" id="KW-0732">Signal</keyword>
<sequence length="561" mass="60208">MLALDTLKYLVPLLLGVLIACHSSHRTLSTAKNTMESTSTPSTTTPDPSTMSAAAAAASTRPFTSRIPAFLRPSRCSQSSSDQPAAIPEPDPATTTADAPFTHVEHMHKRKHVLRKLYSWYWPTDAVAAHKAEQAILTTLPFYQSPDADADAPAPANSQLQPVRARSGFVDSAAPGSAVPALINTLVVERTCDADQSNATGAKKTPIVLTHGYGAGLAMWYRNLPALATGLVAQRGHTLYAIDWLGMARSARVPLPPLNSKNDQATVDATETYFVESLERWRARVGADKMILVGHSLGGYLSAVYALKYPERVEKLVLVSPVGVPDEPEAVAAAAAAAAAANRVEGAAGDGQVDSETANFAAAAMSDTSPITSSSGSDPTDATAAAPQPSGRRPPVLPPHLAVLRSTFGYLWNNGFTPFSLVRFAGPFGPHLTNAYTTRRFAHLSPEEIDRLREYIFHVNTGDTPAGEFALNALLKFRAYAKSPLKYRLAPLFGRVPVRFVYGDVDWMDSKHAVEVVKETAPHMATDRVVRVVAGAGHQVFLDNPQAFDEELIRIVDEQGL</sequence>
<keyword evidence="6" id="KW-1185">Reference proteome</keyword>
<feature type="compositionally biased region" description="Low complexity" evidence="2">
    <location>
        <begin position="84"/>
        <end position="95"/>
    </location>
</feature>
<dbReference type="GO" id="GO:0052689">
    <property type="term" value="F:carboxylic ester hydrolase activity"/>
    <property type="evidence" value="ECO:0007669"/>
    <property type="project" value="TreeGrafter"/>
</dbReference>
<dbReference type="eggNOG" id="KOG4409">
    <property type="taxonomic scope" value="Eukaryota"/>
</dbReference>
<evidence type="ECO:0000313" key="5">
    <source>
        <dbReference type="EMBL" id="KNE57108.1"/>
    </source>
</evidence>
<evidence type="ECO:0000313" key="6">
    <source>
        <dbReference type="Proteomes" id="UP000054350"/>
    </source>
</evidence>
<dbReference type="Gene3D" id="3.40.50.1820">
    <property type="entry name" value="alpha/beta hydrolase"/>
    <property type="match status" value="1"/>
</dbReference>
<reference evidence="6" key="2">
    <citation type="submission" date="2009-11" db="EMBL/GenBank/DDBJ databases">
        <title>The Genome Sequence of Allomyces macrogynus strain ATCC 38327.</title>
        <authorList>
            <consortium name="The Broad Institute Genome Sequencing Platform"/>
            <person name="Russ C."/>
            <person name="Cuomo C."/>
            <person name="Shea T."/>
            <person name="Young S.K."/>
            <person name="Zeng Q."/>
            <person name="Koehrsen M."/>
            <person name="Haas B."/>
            <person name="Borodovsky M."/>
            <person name="Guigo R."/>
            <person name="Alvarado L."/>
            <person name="Berlin A."/>
            <person name="Borenstein D."/>
            <person name="Chen Z."/>
            <person name="Engels R."/>
            <person name="Freedman E."/>
            <person name="Gellesch M."/>
            <person name="Goldberg J."/>
            <person name="Griggs A."/>
            <person name="Gujja S."/>
            <person name="Heiman D."/>
            <person name="Hepburn T."/>
            <person name="Howarth C."/>
            <person name="Jen D."/>
            <person name="Larson L."/>
            <person name="Lewis B."/>
            <person name="Mehta T."/>
            <person name="Park D."/>
            <person name="Pearson M."/>
            <person name="Roberts A."/>
            <person name="Saif S."/>
            <person name="Shenoy N."/>
            <person name="Sisk P."/>
            <person name="Stolte C."/>
            <person name="Sykes S."/>
            <person name="Walk T."/>
            <person name="White J."/>
            <person name="Yandava C."/>
            <person name="Burger G."/>
            <person name="Gray M.W."/>
            <person name="Holland P.W.H."/>
            <person name="King N."/>
            <person name="Lang F.B.F."/>
            <person name="Roger A.J."/>
            <person name="Ruiz-Trillo I."/>
            <person name="Lander E."/>
            <person name="Nusbaum C."/>
        </authorList>
    </citation>
    <scope>NUCLEOTIDE SEQUENCE [LARGE SCALE GENOMIC DNA]</scope>
    <source>
        <strain evidence="6">ATCC 38327</strain>
    </source>
</reference>
<dbReference type="OMA" id="YGQYDFM"/>
<gene>
    <name evidence="5" type="ORF">AMAG_02858</name>
</gene>
<dbReference type="GO" id="GO:0055088">
    <property type="term" value="P:lipid homeostasis"/>
    <property type="evidence" value="ECO:0007669"/>
    <property type="project" value="TreeGrafter"/>
</dbReference>
<feature type="chain" id="PRO_5005547842" description="AB hydrolase-1 domain-containing protein" evidence="3">
    <location>
        <begin position="17"/>
        <end position="561"/>
    </location>
</feature>
<feature type="region of interest" description="Disordered" evidence="2">
    <location>
        <begin position="73"/>
        <end position="95"/>
    </location>
</feature>
<dbReference type="STRING" id="578462.A0A0L0S3I2"/>
<name>A0A0L0S3I2_ALLM3</name>
<feature type="region of interest" description="Disordered" evidence="2">
    <location>
        <begin position="29"/>
        <end position="60"/>
    </location>
</feature>
<feature type="compositionally biased region" description="Low complexity" evidence="2">
    <location>
        <begin position="366"/>
        <end position="390"/>
    </location>
</feature>